<evidence type="ECO:0000313" key="7">
    <source>
        <dbReference type="EMBL" id="CAB4192878.1"/>
    </source>
</evidence>
<evidence type="ECO:0000313" key="6">
    <source>
        <dbReference type="EMBL" id="CAB4188938.1"/>
    </source>
</evidence>
<name>A0A6J5QJ77_9CAUD</name>
<dbReference type="EMBL" id="LR797080">
    <property type="protein sequence ID" value="CAB4185752.1"/>
    <property type="molecule type" value="Genomic_DNA"/>
</dbReference>
<evidence type="ECO:0000313" key="2">
    <source>
        <dbReference type="EMBL" id="CAB4150867.1"/>
    </source>
</evidence>
<dbReference type="EMBL" id="LR797131">
    <property type="protein sequence ID" value="CAB4188938.1"/>
    <property type="molecule type" value="Genomic_DNA"/>
</dbReference>
<dbReference type="EMBL" id="LR796915">
    <property type="protein sequence ID" value="CAB4175126.1"/>
    <property type="molecule type" value="Genomic_DNA"/>
</dbReference>
<dbReference type="EMBL" id="LR797455">
    <property type="protein sequence ID" value="CAB4217471.1"/>
    <property type="molecule type" value="Genomic_DNA"/>
</dbReference>
<reference evidence="4" key="1">
    <citation type="submission" date="2020-05" db="EMBL/GenBank/DDBJ databases">
        <authorList>
            <person name="Chiriac C."/>
            <person name="Salcher M."/>
            <person name="Ghai R."/>
            <person name="Kavagutti S V."/>
        </authorList>
    </citation>
    <scope>NUCLEOTIDE SEQUENCE</scope>
</reference>
<dbReference type="EMBL" id="LR796551">
    <property type="protein sequence ID" value="CAB4150867.1"/>
    <property type="molecule type" value="Genomic_DNA"/>
</dbReference>
<proteinExistence type="predicted"/>
<sequence length="64" mass="7374">MTNLIDYIKTTDIEIPRVDLIMLDMQVNDLAYLLSEHCLNVDSTLWSLLAMLEDVLVEYGDENV</sequence>
<dbReference type="EMBL" id="LR798431">
    <property type="protein sequence ID" value="CAB5231179.1"/>
    <property type="molecule type" value="Genomic_DNA"/>
</dbReference>
<accession>A0A6J5QJ77</accession>
<evidence type="ECO:0000313" key="1">
    <source>
        <dbReference type="EMBL" id="CAB4145973.1"/>
    </source>
</evidence>
<dbReference type="EMBL" id="LR797188">
    <property type="protein sequence ID" value="CAB4192878.1"/>
    <property type="molecule type" value="Genomic_DNA"/>
</dbReference>
<evidence type="ECO:0000313" key="9">
    <source>
        <dbReference type="EMBL" id="CAB5231179.1"/>
    </source>
</evidence>
<evidence type="ECO:0000313" key="4">
    <source>
        <dbReference type="EMBL" id="CAB4179644.1"/>
    </source>
</evidence>
<evidence type="ECO:0000313" key="5">
    <source>
        <dbReference type="EMBL" id="CAB4185752.1"/>
    </source>
</evidence>
<protein>
    <submittedName>
        <fullName evidence="4">Uncharacterized protein</fullName>
    </submittedName>
</protein>
<evidence type="ECO:0000313" key="8">
    <source>
        <dbReference type="EMBL" id="CAB4217471.1"/>
    </source>
</evidence>
<dbReference type="EMBL" id="LR796457">
    <property type="protein sequence ID" value="CAB4145973.1"/>
    <property type="molecule type" value="Genomic_DNA"/>
</dbReference>
<evidence type="ECO:0000313" key="3">
    <source>
        <dbReference type="EMBL" id="CAB4175126.1"/>
    </source>
</evidence>
<organism evidence="4">
    <name type="scientific">uncultured Caudovirales phage</name>
    <dbReference type="NCBI Taxonomy" id="2100421"/>
    <lineage>
        <taxon>Viruses</taxon>
        <taxon>Duplodnaviria</taxon>
        <taxon>Heunggongvirae</taxon>
        <taxon>Uroviricota</taxon>
        <taxon>Caudoviricetes</taxon>
        <taxon>Peduoviridae</taxon>
        <taxon>Maltschvirus</taxon>
        <taxon>Maltschvirus maltsch</taxon>
    </lineage>
</organism>
<gene>
    <name evidence="4" type="ORF">UFOVP1032_33</name>
    <name evidence="5" type="ORF">UFOVP1125_101</name>
    <name evidence="6" type="ORF">UFOVP1173_47</name>
    <name evidence="7" type="ORF">UFOVP1241_117</name>
    <name evidence="8" type="ORF">UFOVP1491_33</name>
    <name evidence="9" type="ORF">UFOVP1579_33</name>
    <name evidence="1" type="ORF">UFOVP485_88</name>
    <name evidence="2" type="ORF">UFOVP575_40</name>
    <name evidence="3" type="ORF">UFOVP963_120</name>
</gene>
<dbReference type="EMBL" id="LR796983">
    <property type="protein sequence ID" value="CAB4179644.1"/>
    <property type="molecule type" value="Genomic_DNA"/>
</dbReference>